<dbReference type="InterPro" id="IPR041704">
    <property type="entry name" value="CFLE_GH18"/>
</dbReference>
<dbReference type="Pfam" id="PF00704">
    <property type="entry name" value="Glyco_hydro_18"/>
    <property type="match status" value="1"/>
</dbReference>
<evidence type="ECO:0000256" key="1">
    <source>
        <dbReference type="ARBA" id="ARBA00022801"/>
    </source>
</evidence>
<reference evidence="5 6" key="1">
    <citation type="submission" date="2016-08" db="EMBL/GenBank/DDBJ databases">
        <title>Novel Firmicute Genomes.</title>
        <authorList>
            <person name="Poppleton D.I."/>
            <person name="Gribaldo S."/>
        </authorList>
    </citation>
    <scope>NUCLEOTIDE SEQUENCE [LARGE SCALE GENOMIC DNA]</scope>
    <source>
        <strain evidence="5 6">RAOx-1</strain>
    </source>
</reference>
<dbReference type="PANTHER" id="PTHR46066">
    <property type="entry name" value="CHITINASE DOMAIN-CONTAINING PROTEIN 1 FAMILY MEMBER"/>
    <property type="match status" value="1"/>
</dbReference>
<feature type="domain" description="LysM" evidence="3">
    <location>
        <begin position="2"/>
        <end position="46"/>
    </location>
</feature>
<evidence type="ECO:0000313" key="5">
    <source>
        <dbReference type="EMBL" id="RKD25675.1"/>
    </source>
</evidence>
<dbReference type="InterPro" id="IPR017853">
    <property type="entry name" value="GH"/>
</dbReference>
<dbReference type="InterPro" id="IPR029070">
    <property type="entry name" value="Chitinase_insertion_sf"/>
</dbReference>
<name>A0A419SN19_9BACL</name>
<evidence type="ECO:0000259" key="3">
    <source>
        <dbReference type="PROSITE" id="PS51782"/>
    </source>
</evidence>
<dbReference type="PANTHER" id="PTHR46066:SF2">
    <property type="entry name" value="CHITINASE DOMAIN-CONTAINING PROTEIN 1"/>
    <property type="match status" value="1"/>
</dbReference>
<dbReference type="SUPFAM" id="SSF51445">
    <property type="entry name" value="(Trans)glycosidases"/>
    <property type="match status" value="1"/>
</dbReference>
<dbReference type="Gene3D" id="3.10.350.10">
    <property type="entry name" value="LysM domain"/>
    <property type="match status" value="2"/>
</dbReference>
<dbReference type="PROSITE" id="PS51910">
    <property type="entry name" value="GH18_2"/>
    <property type="match status" value="1"/>
</dbReference>
<dbReference type="PROSITE" id="PS51782">
    <property type="entry name" value="LYSM"/>
    <property type="match status" value="2"/>
</dbReference>
<protein>
    <submittedName>
        <fullName evidence="5">Spore gernimation protein</fullName>
    </submittedName>
</protein>
<evidence type="ECO:0000313" key="6">
    <source>
        <dbReference type="Proteomes" id="UP000284219"/>
    </source>
</evidence>
<dbReference type="GO" id="GO:0005975">
    <property type="term" value="P:carbohydrate metabolic process"/>
    <property type="evidence" value="ECO:0007669"/>
    <property type="project" value="InterPro"/>
</dbReference>
<dbReference type="CDD" id="cd00118">
    <property type="entry name" value="LysM"/>
    <property type="match status" value="2"/>
</dbReference>
<feature type="domain" description="GH18" evidence="4">
    <location>
        <begin position="104"/>
        <end position="430"/>
    </location>
</feature>
<dbReference type="InterPro" id="IPR036779">
    <property type="entry name" value="LysM_dom_sf"/>
</dbReference>
<dbReference type="GO" id="GO:0070492">
    <property type="term" value="F:oligosaccharide binding"/>
    <property type="evidence" value="ECO:0007669"/>
    <property type="project" value="TreeGrafter"/>
</dbReference>
<comment type="caution">
    <text evidence="5">The sequence shown here is derived from an EMBL/GenBank/DDBJ whole genome shotgun (WGS) entry which is preliminary data.</text>
</comment>
<dbReference type="EMBL" id="MCHY01000006">
    <property type="protein sequence ID" value="RKD25675.1"/>
    <property type="molecule type" value="Genomic_DNA"/>
</dbReference>
<keyword evidence="2" id="KW-0326">Glycosidase</keyword>
<dbReference type="SMART" id="SM00636">
    <property type="entry name" value="Glyco_18"/>
    <property type="match status" value="1"/>
</dbReference>
<dbReference type="InterPro" id="IPR001223">
    <property type="entry name" value="Glyco_hydro18_cat"/>
</dbReference>
<dbReference type="Gene3D" id="3.10.50.10">
    <property type="match status" value="1"/>
</dbReference>
<dbReference type="InterPro" id="IPR011583">
    <property type="entry name" value="Chitinase_II/V-like_cat"/>
</dbReference>
<organism evidence="5 6">
    <name type="scientific">Ammoniphilus oxalaticus</name>
    <dbReference type="NCBI Taxonomy" id="66863"/>
    <lineage>
        <taxon>Bacteria</taxon>
        <taxon>Bacillati</taxon>
        <taxon>Bacillota</taxon>
        <taxon>Bacilli</taxon>
        <taxon>Bacillales</taxon>
        <taxon>Paenibacillaceae</taxon>
        <taxon>Aneurinibacillus group</taxon>
        <taxon>Ammoniphilus</taxon>
    </lineage>
</organism>
<dbReference type="GO" id="GO:0012505">
    <property type="term" value="C:endomembrane system"/>
    <property type="evidence" value="ECO:0007669"/>
    <property type="project" value="TreeGrafter"/>
</dbReference>
<sequence length="430" mass="48526">MQIHVVRTGQSLYTIAQTYQTTVAAIATANQLDPTQTLVVGQALVIPTPAGGYYIVQPGDSLFLIGRRFGIHPRQLAIANQIALTASLAVGQRLLIPKRPKRSIEVNAYVEPRGMAVSEGLQNSASEAAPHLTYLAPFSFQIRRDGSLQAPPLDNLRQIAEEQNVTLMMVITNQENDQFSPELAHLVLTNQQVQDRLLNTITETARRLGFRDIHFDIERLYEYDRESYNQFLRRAADLFHRQGWLISTALAPKTSAGQTGEWYTAHDYAAHGRIVDFSIIMTYEWGWSGGPPMPVSPIGPVEQVLRYALSEMPANKVMMGQNLYGYDWTLPYQPGGAFARALSPQAAIRLAREQQAAIEYDEQAQAPHFTYYDEESKQHQVWFEDARSIQAKFDLVKRLGLRGISYWKLGLSFPQNWLLLEDNFTIAKRS</sequence>
<feature type="domain" description="LysM" evidence="3">
    <location>
        <begin position="52"/>
        <end position="96"/>
    </location>
</feature>
<accession>A0A419SN19</accession>
<dbReference type="GO" id="GO:0008061">
    <property type="term" value="F:chitin binding"/>
    <property type="evidence" value="ECO:0007669"/>
    <property type="project" value="InterPro"/>
</dbReference>
<evidence type="ECO:0000259" key="4">
    <source>
        <dbReference type="PROSITE" id="PS51910"/>
    </source>
</evidence>
<dbReference type="Pfam" id="PF01476">
    <property type="entry name" value="LysM"/>
    <property type="match status" value="2"/>
</dbReference>
<dbReference type="CDD" id="cd02874">
    <property type="entry name" value="GH18_CFLE_spore_hydrolase"/>
    <property type="match status" value="1"/>
</dbReference>
<dbReference type="GO" id="GO:0016798">
    <property type="term" value="F:hydrolase activity, acting on glycosyl bonds"/>
    <property type="evidence" value="ECO:0007669"/>
    <property type="project" value="UniProtKB-KW"/>
</dbReference>
<keyword evidence="6" id="KW-1185">Reference proteome</keyword>
<dbReference type="Gene3D" id="3.20.20.80">
    <property type="entry name" value="Glycosidases"/>
    <property type="match status" value="1"/>
</dbReference>
<keyword evidence="1" id="KW-0378">Hydrolase</keyword>
<dbReference type="OrthoDB" id="9769314at2"/>
<dbReference type="SMART" id="SM00257">
    <property type="entry name" value="LysM"/>
    <property type="match status" value="2"/>
</dbReference>
<evidence type="ECO:0000256" key="2">
    <source>
        <dbReference type="ARBA" id="ARBA00023295"/>
    </source>
</evidence>
<gene>
    <name evidence="5" type="ORF">BEP19_01665</name>
</gene>
<dbReference type="AlphaFoldDB" id="A0A419SN19"/>
<dbReference type="SUPFAM" id="SSF54106">
    <property type="entry name" value="LysM domain"/>
    <property type="match status" value="2"/>
</dbReference>
<dbReference type="RefSeq" id="WP_120188346.1">
    <property type="nucleotide sequence ID" value="NZ_MCHY01000006.1"/>
</dbReference>
<dbReference type="InterPro" id="IPR018392">
    <property type="entry name" value="LysM"/>
</dbReference>
<dbReference type="Proteomes" id="UP000284219">
    <property type="component" value="Unassembled WGS sequence"/>
</dbReference>
<proteinExistence type="predicted"/>